<evidence type="ECO:0000313" key="2">
    <source>
        <dbReference type="EMBL" id="HIU42084.1"/>
    </source>
</evidence>
<sequence length="166" mass="18264">MEWQAVIKLVQQAGKILLDQAAARQVTVKGQANYVTQVDFAVQDYLKRELAALTPSLPLMSEEQDNSRLDFSKPLWILDPVDGTTNLIHGFPASAVSLGLLEQGRITLGVVYNPFRQELFTAKARAGAFLNGSPIQVRDTADLSHSLIAIGTSPYDRELIPRNFAL</sequence>
<keyword evidence="1" id="KW-0479">Metal-binding</keyword>
<dbReference type="GO" id="GO:0006020">
    <property type="term" value="P:inositol metabolic process"/>
    <property type="evidence" value="ECO:0007669"/>
    <property type="project" value="TreeGrafter"/>
</dbReference>
<feature type="binding site" evidence="1">
    <location>
        <position position="82"/>
    </location>
    <ligand>
        <name>Mg(2+)</name>
        <dbReference type="ChEBI" id="CHEBI:18420"/>
        <label>1</label>
        <note>catalytic</note>
    </ligand>
</feature>
<evidence type="ECO:0000313" key="3">
    <source>
        <dbReference type="Proteomes" id="UP000824082"/>
    </source>
</evidence>
<feature type="binding site" evidence="1">
    <location>
        <position position="62"/>
    </location>
    <ligand>
        <name>Mg(2+)</name>
        <dbReference type="ChEBI" id="CHEBI:18420"/>
        <label>1</label>
        <note>catalytic</note>
    </ligand>
</feature>
<evidence type="ECO:0000256" key="1">
    <source>
        <dbReference type="PIRSR" id="PIRSR600760-2"/>
    </source>
</evidence>
<feature type="binding site" evidence="1">
    <location>
        <position position="79"/>
    </location>
    <ligand>
        <name>Mg(2+)</name>
        <dbReference type="ChEBI" id="CHEBI:18420"/>
        <label>1</label>
        <note>catalytic</note>
    </ligand>
</feature>
<dbReference type="PRINTS" id="PR00377">
    <property type="entry name" value="IMPHPHTASES"/>
</dbReference>
<dbReference type="Pfam" id="PF00459">
    <property type="entry name" value="Inositol_P"/>
    <property type="match status" value="1"/>
</dbReference>
<reference evidence="2" key="1">
    <citation type="submission" date="2020-10" db="EMBL/GenBank/DDBJ databases">
        <authorList>
            <person name="Gilroy R."/>
        </authorList>
    </citation>
    <scope>NUCLEOTIDE SEQUENCE</scope>
    <source>
        <strain evidence="2">4509</strain>
    </source>
</reference>
<dbReference type="Proteomes" id="UP000824082">
    <property type="component" value="Unassembled WGS sequence"/>
</dbReference>
<dbReference type="GO" id="GO:0007165">
    <property type="term" value="P:signal transduction"/>
    <property type="evidence" value="ECO:0007669"/>
    <property type="project" value="TreeGrafter"/>
</dbReference>
<dbReference type="PANTHER" id="PTHR20854">
    <property type="entry name" value="INOSITOL MONOPHOSPHATASE"/>
    <property type="match status" value="1"/>
</dbReference>
<gene>
    <name evidence="2" type="ORF">IAD19_05975</name>
</gene>
<organism evidence="2 3">
    <name type="scientific">Candidatus Egerieicola faecale</name>
    <dbReference type="NCBI Taxonomy" id="2840774"/>
    <lineage>
        <taxon>Bacteria</taxon>
        <taxon>Bacillati</taxon>
        <taxon>Bacillota</taxon>
        <taxon>Clostridia</taxon>
        <taxon>Eubacteriales</taxon>
        <taxon>Oscillospiraceae</taxon>
        <taxon>Oscillospiraceae incertae sedis</taxon>
        <taxon>Candidatus Egerieicola</taxon>
    </lineage>
</organism>
<comment type="caution">
    <text evidence="2">The sequence shown here is derived from an EMBL/GenBank/DDBJ whole genome shotgun (WGS) entry which is preliminary data.</text>
</comment>
<reference evidence="2" key="2">
    <citation type="journal article" date="2021" name="PeerJ">
        <title>Extensive microbial diversity within the chicken gut microbiome revealed by metagenomics and culture.</title>
        <authorList>
            <person name="Gilroy R."/>
            <person name="Ravi A."/>
            <person name="Getino M."/>
            <person name="Pursley I."/>
            <person name="Horton D.L."/>
            <person name="Alikhan N.F."/>
            <person name="Baker D."/>
            <person name="Gharbi K."/>
            <person name="Hall N."/>
            <person name="Watson M."/>
            <person name="Adriaenssens E.M."/>
            <person name="Foster-Nyarko E."/>
            <person name="Jarju S."/>
            <person name="Secka A."/>
            <person name="Antonio M."/>
            <person name="Oren A."/>
            <person name="Chaudhuri R.R."/>
            <person name="La Ragione R."/>
            <person name="Hildebrand F."/>
            <person name="Pallen M.J."/>
        </authorList>
    </citation>
    <scope>NUCLEOTIDE SEQUENCE</scope>
    <source>
        <strain evidence="2">4509</strain>
    </source>
</reference>
<accession>A0A9D1LJH4</accession>
<dbReference type="EMBL" id="DVMX01000116">
    <property type="protein sequence ID" value="HIU42084.1"/>
    <property type="molecule type" value="Genomic_DNA"/>
</dbReference>
<dbReference type="GO" id="GO:0046872">
    <property type="term" value="F:metal ion binding"/>
    <property type="evidence" value="ECO:0007669"/>
    <property type="project" value="UniProtKB-KW"/>
</dbReference>
<proteinExistence type="predicted"/>
<dbReference type="AlphaFoldDB" id="A0A9D1LJH4"/>
<dbReference type="PANTHER" id="PTHR20854:SF4">
    <property type="entry name" value="INOSITOL-1-MONOPHOSPHATASE-RELATED"/>
    <property type="match status" value="1"/>
</dbReference>
<keyword evidence="1" id="KW-0460">Magnesium</keyword>
<protein>
    <submittedName>
        <fullName evidence="2">Inositol monophosphatase</fullName>
    </submittedName>
</protein>
<comment type="cofactor">
    <cofactor evidence="1">
        <name>Mg(2+)</name>
        <dbReference type="ChEBI" id="CHEBI:18420"/>
    </cofactor>
</comment>
<dbReference type="Gene3D" id="3.30.540.10">
    <property type="entry name" value="Fructose-1,6-Bisphosphatase, subunit A, domain 1"/>
    <property type="match status" value="1"/>
</dbReference>
<name>A0A9D1LJH4_9FIRM</name>
<dbReference type="SUPFAM" id="SSF56655">
    <property type="entry name" value="Carbohydrate phosphatase"/>
    <property type="match status" value="1"/>
</dbReference>
<dbReference type="InterPro" id="IPR000760">
    <property type="entry name" value="Inositol_monophosphatase-like"/>
</dbReference>
<feature type="non-terminal residue" evidence="2">
    <location>
        <position position="166"/>
    </location>
</feature>
<dbReference type="GO" id="GO:0008934">
    <property type="term" value="F:inositol monophosphate 1-phosphatase activity"/>
    <property type="evidence" value="ECO:0007669"/>
    <property type="project" value="TreeGrafter"/>
</dbReference>